<organism evidence="3 4">
    <name type="scientific">Coptotermes formosanus</name>
    <name type="common">Formosan subterranean termite</name>
    <dbReference type="NCBI Taxonomy" id="36987"/>
    <lineage>
        <taxon>Eukaryota</taxon>
        <taxon>Metazoa</taxon>
        <taxon>Ecdysozoa</taxon>
        <taxon>Arthropoda</taxon>
        <taxon>Hexapoda</taxon>
        <taxon>Insecta</taxon>
        <taxon>Pterygota</taxon>
        <taxon>Neoptera</taxon>
        <taxon>Polyneoptera</taxon>
        <taxon>Dictyoptera</taxon>
        <taxon>Blattodea</taxon>
        <taxon>Blattoidea</taxon>
        <taxon>Termitoidae</taxon>
        <taxon>Rhinotermitidae</taxon>
        <taxon>Coptotermes</taxon>
    </lineage>
</organism>
<evidence type="ECO:0000313" key="3">
    <source>
        <dbReference type="EMBL" id="GFG34745.1"/>
    </source>
</evidence>
<dbReference type="AlphaFoldDB" id="A0A6L2PW97"/>
<dbReference type="OrthoDB" id="1434354at2759"/>
<dbReference type="PRINTS" id="PR00180">
    <property type="entry name" value="CRETINALDHBP"/>
</dbReference>
<dbReference type="Gene3D" id="3.40.525.10">
    <property type="entry name" value="CRAL-TRIO lipid binding domain"/>
    <property type="match status" value="1"/>
</dbReference>
<feature type="domain" description="CRAL-TRIO" evidence="2">
    <location>
        <begin position="176"/>
        <end position="339"/>
    </location>
</feature>
<dbReference type="PANTHER" id="PTHR10174">
    <property type="entry name" value="ALPHA-TOCOPHEROL TRANSFER PROTEIN-RELATED"/>
    <property type="match status" value="1"/>
</dbReference>
<feature type="compositionally biased region" description="Basic and acidic residues" evidence="1">
    <location>
        <begin position="80"/>
        <end position="95"/>
    </location>
</feature>
<reference evidence="4" key="1">
    <citation type="submission" date="2020-01" db="EMBL/GenBank/DDBJ databases">
        <title>Draft genome sequence of the Termite Coptotermes fromosanus.</title>
        <authorList>
            <person name="Itakura S."/>
            <person name="Yosikawa Y."/>
            <person name="Umezawa K."/>
        </authorList>
    </citation>
    <scope>NUCLEOTIDE SEQUENCE [LARGE SCALE GENOMIC DNA]</scope>
</reference>
<name>A0A6L2PW97_COPFO</name>
<dbReference type="Gene3D" id="1.10.8.20">
    <property type="entry name" value="N-terminal domain of phosphatidylinositol transfer protein sec14p"/>
    <property type="match status" value="1"/>
</dbReference>
<dbReference type="PANTHER" id="PTHR10174:SF226">
    <property type="entry name" value="CLAVESIN-1-LIKE PROTEIN"/>
    <property type="match status" value="1"/>
</dbReference>
<dbReference type="InterPro" id="IPR036273">
    <property type="entry name" value="CRAL/TRIO_N_dom_sf"/>
</dbReference>
<dbReference type="Pfam" id="PF00650">
    <property type="entry name" value="CRAL_TRIO"/>
    <property type="match status" value="1"/>
</dbReference>
<dbReference type="GO" id="GO:0016020">
    <property type="term" value="C:membrane"/>
    <property type="evidence" value="ECO:0007669"/>
    <property type="project" value="TreeGrafter"/>
</dbReference>
<keyword evidence="4" id="KW-1185">Reference proteome</keyword>
<dbReference type="Proteomes" id="UP000502823">
    <property type="component" value="Unassembled WGS sequence"/>
</dbReference>
<protein>
    <recommendedName>
        <fullName evidence="2">CRAL-TRIO domain-containing protein</fullName>
    </recommendedName>
</protein>
<dbReference type="InParanoid" id="A0A6L2PW97"/>
<feature type="compositionally biased region" description="Basic and acidic residues" evidence="1">
    <location>
        <begin position="58"/>
        <end position="73"/>
    </location>
</feature>
<evidence type="ECO:0000256" key="1">
    <source>
        <dbReference type="SAM" id="MobiDB-lite"/>
    </source>
</evidence>
<sequence length="355" mass="42096">MAKQQTIMREVKPHVSMQQRMTDYTQALTELKQGDGDVVVPVQLQRKYKCNQATNNPRQDKSTARHHRSEVLLKKSARKQWKDEMSKKAQKKSQDKALQSKTNKEEDAAEVQRCIERVRELLKGEKNLKIRDDDQFLLRYLRWVKFDPDVAFNKIKDIYKFRAENKEWHCSKPPAEYEDILALNIQVMLGDRDRRGRRVYLVKIGNVDTNNKDLTIYRLNHVDDLWMEVAMEEDETQRNGLAVIIDMEGYSLKLFRWLTPHNLSVCSRRFYNLAFRQIDIHVVNTSFLLNTSIALVYPFLDSEVKEHVHFHGRDWTSLHKFITPDVLPPEYGGHKPEVDYRKSQQYLYDNEEKLK</sequence>
<dbReference type="SMART" id="SM00516">
    <property type="entry name" value="SEC14"/>
    <property type="match status" value="1"/>
</dbReference>
<dbReference type="PROSITE" id="PS50191">
    <property type="entry name" value="CRAL_TRIO"/>
    <property type="match status" value="1"/>
</dbReference>
<evidence type="ECO:0000259" key="2">
    <source>
        <dbReference type="PROSITE" id="PS50191"/>
    </source>
</evidence>
<comment type="caution">
    <text evidence="3">The sequence shown here is derived from an EMBL/GenBank/DDBJ whole genome shotgun (WGS) entry which is preliminary data.</text>
</comment>
<dbReference type="CDD" id="cd00170">
    <property type="entry name" value="SEC14"/>
    <property type="match status" value="1"/>
</dbReference>
<proteinExistence type="predicted"/>
<dbReference type="SUPFAM" id="SSF52087">
    <property type="entry name" value="CRAL/TRIO domain"/>
    <property type="match status" value="1"/>
</dbReference>
<dbReference type="SUPFAM" id="SSF46938">
    <property type="entry name" value="CRAL/TRIO N-terminal domain"/>
    <property type="match status" value="1"/>
</dbReference>
<dbReference type="Gene3D" id="1.20.5.1200">
    <property type="entry name" value="Alpha-tocopherol transfer"/>
    <property type="match status" value="1"/>
</dbReference>
<feature type="non-terminal residue" evidence="3">
    <location>
        <position position="355"/>
    </location>
</feature>
<dbReference type="GO" id="GO:1902936">
    <property type="term" value="F:phosphatidylinositol bisphosphate binding"/>
    <property type="evidence" value="ECO:0007669"/>
    <property type="project" value="TreeGrafter"/>
</dbReference>
<dbReference type="EMBL" id="BLKM01000502">
    <property type="protein sequence ID" value="GFG34745.1"/>
    <property type="molecule type" value="Genomic_DNA"/>
</dbReference>
<evidence type="ECO:0000313" key="4">
    <source>
        <dbReference type="Proteomes" id="UP000502823"/>
    </source>
</evidence>
<accession>A0A6L2PW97</accession>
<dbReference type="InterPro" id="IPR001251">
    <property type="entry name" value="CRAL-TRIO_dom"/>
</dbReference>
<gene>
    <name evidence="3" type="ORF">Cfor_04625</name>
</gene>
<feature type="region of interest" description="Disordered" evidence="1">
    <location>
        <begin position="51"/>
        <end position="106"/>
    </location>
</feature>
<dbReference type="InterPro" id="IPR036865">
    <property type="entry name" value="CRAL-TRIO_dom_sf"/>
</dbReference>